<keyword evidence="4" id="KW-0238">DNA-binding</keyword>
<dbReference type="SUPFAM" id="SSF88659">
    <property type="entry name" value="Sigma3 and sigma4 domains of RNA polymerase sigma factors"/>
    <property type="match status" value="1"/>
</dbReference>
<dbReference type="InterPro" id="IPR013324">
    <property type="entry name" value="RNA_pol_sigma_r3/r4-like"/>
</dbReference>
<gene>
    <name evidence="8" type="ORF">WNY63_07230</name>
</gene>
<proteinExistence type="inferred from homology"/>
<dbReference type="InterPro" id="IPR014284">
    <property type="entry name" value="RNA_pol_sigma-70_dom"/>
</dbReference>
<sequence length="185" mass="21423">MTRGTKVTTTFIELSAQLRRFVSRIVLPDDVEDIVQETFVKSYEADLKQDIKYTHSYMLKTAKKLALNHIAKWDNQYNDSLDSSDDYQQNLSSMQLEDEVTSKERFLLFCRATEQLSQPVRKCFILKKVYGMSQKEIAAQMNLSESTVEKHIAKGLLKAMQYMQQQEHPSESVADKDTLTRRVGK</sequence>
<dbReference type="PANTHER" id="PTHR43133">
    <property type="entry name" value="RNA POLYMERASE ECF-TYPE SIGMA FACTO"/>
    <property type="match status" value="1"/>
</dbReference>
<organism evidence="8 9">
    <name type="scientific">Pseudoalteromonas neustonica</name>
    <dbReference type="NCBI Taxonomy" id="1840331"/>
    <lineage>
        <taxon>Bacteria</taxon>
        <taxon>Pseudomonadati</taxon>
        <taxon>Pseudomonadota</taxon>
        <taxon>Gammaproteobacteria</taxon>
        <taxon>Alteromonadales</taxon>
        <taxon>Pseudoalteromonadaceae</taxon>
        <taxon>Pseudoalteromonas</taxon>
    </lineage>
</organism>
<dbReference type="Pfam" id="PF08281">
    <property type="entry name" value="Sigma70_r4_2"/>
    <property type="match status" value="1"/>
</dbReference>
<name>A0ABU9U0E8_9GAMM</name>
<keyword evidence="9" id="KW-1185">Reference proteome</keyword>
<comment type="caution">
    <text evidence="8">The sequence shown here is derived from an EMBL/GenBank/DDBJ whole genome shotgun (WGS) entry which is preliminary data.</text>
</comment>
<keyword evidence="2" id="KW-0805">Transcription regulation</keyword>
<evidence type="ECO:0000313" key="9">
    <source>
        <dbReference type="Proteomes" id="UP001388366"/>
    </source>
</evidence>
<dbReference type="Proteomes" id="UP001388366">
    <property type="component" value="Unassembled WGS sequence"/>
</dbReference>
<evidence type="ECO:0000256" key="4">
    <source>
        <dbReference type="ARBA" id="ARBA00023125"/>
    </source>
</evidence>
<dbReference type="PANTHER" id="PTHR43133:SF8">
    <property type="entry name" value="RNA POLYMERASE SIGMA FACTOR HI_1459-RELATED"/>
    <property type="match status" value="1"/>
</dbReference>
<evidence type="ECO:0000313" key="8">
    <source>
        <dbReference type="EMBL" id="MEM5550517.1"/>
    </source>
</evidence>
<feature type="region of interest" description="Disordered" evidence="6">
    <location>
        <begin position="164"/>
        <end position="185"/>
    </location>
</feature>
<keyword evidence="3" id="KW-0731">Sigma factor</keyword>
<evidence type="ECO:0000256" key="5">
    <source>
        <dbReference type="ARBA" id="ARBA00023163"/>
    </source>
</evidence>
<feature type="compositionally biased region" description="Basic and acidic residues" evidence="6">
    <location>
        <begin position="168"/>
        <end position="185"/>
    </location>
</feature>
<evidence type="ECO:0000256" key="2">
    <source>
        <dbReference type="ARBA" id="ARBA00023015"/>
    </source>
</evidence>
<feature type="domain" description="RNA polymerase sigma factor 70 region 4 type 2" evidence="7">
    <location>
        <begin position="111"/>
        <end position="158"/>
    </location>
</feature>
<reference evidence="8 9" key="1">
    <citation type="submission" date="2024-03" db="EMBL/GenBank/DDBJ databases">
        <title>Community enrichment and isolation of bacterial strains for fucoidan degradation.</title>
        <authorList>
            <person name="Sichert A."/>
        </authorList>
    </citation>
    <scope>NUCLEOTIDE SEQUENCE [LARGE SCALE GENOMIC DNA]</scope>
    <source>
        <strain evidence="8 9">AS81</strain>
    </source>
</reference>
<dbReference type="SUPFAM" id="SSF88946">
    <property type="entry name" value="Sigma2 domain of RNA polymerase sigma factors"/>
    <property type="match status" value="1"/>
</dbReference>
<evidence type="ECO:0000256" key="6">
    <source>
        <dbReference type="SAM" id="MobiDB-lite"/>
    </source>
</evidence>
<accession>A0ABU9U0E8</accession>
<dbReference type="EMBL" id="JBBMQU010000009">
    <property type="protein sequence ID" value="MEM5550517.1"/>
    <property type="molecule type" value="Genomic_DNA"/>
</dbReference>
<dbReference type="InterPro" id="IPR036388">
    <property type="entry name" value="WH-like_DNA-bd_sf"/>
</dbReference>
<keyword evidence="5" id="KW-0804">Transcription</keyword>
<dbReference type="InterPro" id="IPR013249">
    <property type="entry name" value="RNA_pol_sigma70_r4_t2"/>
</dbReference>
<dbReference type="Gene3D" id="1.10.1740.10">
    <property type="match status" value="1"/>
</dbReference>
<dbReference type="NCBIfam" id="TIGR02937">
    <property type="entry name" value="sigma70-ECF"/>
    <property type="match status" value="1"/>
</dbReference>
<evidence type="ECO:0000256" key="3">
    <source>
        <dbReference type="ARBA" id="ARBA00023082"/>
    </source>
</evidence>
<dbReference type="RefSeq" id="WP_342883645.1">
    <property type="nucleotide sequence ID" value="NZ_JBBMQU010000009.1"/>
</dbReference>
<evidence type="ECO:0000259" key="7">
    <source>
        <dbReference type="Pfam" id="PF08281"/>
    </source>
</evidence>
<comment type="similarity">
    <text evidence="1">Belongs to the sigma-70 factor family. ECF subfamily.</text>
</comment>
<dbReference type="InterPro" id="IPR039425">
    <property type="entry name" value="RNA_pol_sigma-70-like"/>
</dbReference>
<dbReference type="Gene3D" id="1.10.10.10">
    <property type="entry name" value="Winged helix-like DNA-binding domain superfamily/Winged helix DNA-binding domain"/>
    <property type="match status" value="1"/>
</dbReference>
<dbReference type="InterPro" id="IPR013325">
    <property type="entry name" value="RNA_pol_sigma_r2"/>
</dbReference>
<protein>
    <submittedName>
        <fullName evidence="8">Sigma-70 family RNA polymerase sigma factor</fullName>
    </submittedName>
</protein>
<evidence type="ECO:0000256" key="1">
    <source>
        <dbReference type="ARBA" id="ARBA00010641"/>
    </source>
</evidence>